<sequence length="182" mass="20926">GYSFFFELTKEQLDIALKKLWHDMRFSSVYLAKDIGVEVRLPFLDPQFKALATDLDVGLKVKSERGQVWGKWILRKAFEDIMPQEIVWRVKAPIEVGTGTTILPSLFNSRISDLEFSEKKMSYLNEDRVVIRSKEHLFYYEIYRSMIGVPYMSAGNGKACPDCGSNVKERTSFCKTCGAYPI</sequence>
<reference evidence="4" key="1">
    <citation type="journal article" date="2014" name="Front. Microbiol.">
        <title>High frequency of phylogenetically diverse reductive dehalogenase-homologous genes in deep subseafloor sedimentary metagenomes.</title>
        <authorList>
            <person name="Kawai M."/>
            <person name="Futagami T."/>
            <person name="Toyoda A."/>
            <person name="Takaki Y."/>
            <person name="Nishi S."/>
            <person name="Hori S."/>
            <person name="Arai W."/>
            <person name="Tsubouchi T."/>
            <person name="Morono Y."/>
            <person name="Uchiyama I."/>
            <person name="Ito T."/>
            <person name="Fujiyama A."/>
            <person name="Inagaki F."/>
            <person name="Takami H."/>
        </authorList>
    </citation>
    <scope>NUCLEOTIDE SEQUENCE</scope>
    <source>
        <strain evidence="4">Expedition CK06-06</strain>
    </source>
</reference>
<dbReference type="GO" id="GO:0004066">
    <property type="term" value="F:asparagine synthase (glutamine-hydrolyzing) activity"/>
    <property type="evidence" value="ECO:0007669"/>
    <property type="project" value="InterPro"/>
</dbReference>
<dbReference type="GO" id="GO:0005524">
    <property type="term" value="F:ATP binding"/>
    <property type="evidence" value="ECO:0007669"/>
    <property type="project" value="UniProtKB-KW"/>
</dbReference>
<dbReference type="AlphaFoldDB" id="X1J3L6"/>
<name>X1J3L6_9ZZZZ</name>
<evidence type="ECO:0000256" key="2">
    <source>
        <dbReference type="ARBA" id="ARBA00022840"/>
    </source>
</evidence>
<dbReference type="CDD" id="cd01991">
    <property type="entry name" value="Asn_synthase_B_C"/>
    <property type="match status" value="1"/>
</dbReference>
<dbReference type="GO" id="GO:0005829">
    <property type="term" value="C:cytosol"/>
    <property type="evidence" value="ECO:0007669"/>
    <property type="project" value="TreeGrafter"/>
</dbReference>
<keyword evidence="2" id="KW-0067">ATP-binding</keyword>
<comment type="caution">
    <text evidence="4">The sequence shown here is derived from an EMBL/GenBank/DDBJ whole genome shotgun (WGS) entry which is preliminary data.</text>
</comment>
<evidence type="ECO:0000259" key="3">
    <source>
        <dbReference type="Pfam" id="PF00733"/>
    </source>
</evidence>
<dbReference type="InterPro" id="IPR014729">
    <property type="entry name" value="Rossmann-like_a/b/a_fold"/>
</dbReference>
<gene>
    <name evidence="4" type="ORF">S03H2_62145</name>
</gene>
<dbReference type="InterPro" id="IPR001962">
    <property type="entry name" value="Asn_synthase"/>
</dbReference>
<dbReference type="InterPro" id="IPR050795">
    <property type="entry name" value="Asn_Synthetase"/>
</dbReference>
<dbReference type="EMBL" id="BARU01040169">
    <property type="protein sequence ID" value="GAH88552.1"/>
    <property type="molecule type" value="Genomic_DNA"/>
</dbReference>
<dbReference type="SUPFAM" id="SSF52402">
    <property type="entry name" value="Adenine nucleotide alpha hydrolases-like"/>
    <property type="match status" value="1"/>
</dbReference>
<dbReference type="Gene3D" id="3.40.50.620">
    <property type="entry name" value="HUPs"/>
    <property type="match status" value="1"/>
</dbReference>
<dbReference type="Pfam" id="PF00733">
    <property type="entry name" value="Asn_synthase"/>
    <property type="match status" value="1"/>
</dbReference>
<protein>
    <recommendedName>
        <fullName evidence="3">Asparagine synthetase domain-containing protein</fullName>
    </recommendedName>
</protein>
<keyword evidence="1" id="KW-0547">Nucleotide-binding</keyword>
<organism evidence="4">
    <name type="scientific">marine sediment metagenome</name>
    <dbReference type="NCBI Taxonomy" id="412755"/>
    <lineage>
        <taxon>unclassified sequences</taxon>
        <taxon>metagenomes</taxon>
        <taxon>ecological metagenomes</taxon>
    </lineage>
</organism>
<dbReference type="PANTHER" id="PTHR11772:SF46">
    <property type="entry name" value="ASPARAGINE SYNTHETASE DOMAIN-CONTAINING PROTEIN"/>
    <property type="match status" value="1"/>
</dbReference>
<accession>X1J3L6</accession>
<feature type="non-terminal residue" evidence="4">
    <location>
        <position position="1"/>
    </location>
</feature>
<evidence type="ECO:0000313" key="4">
    <source>
        <dbReference type="EMBL" id="GAH88552.1"/>
    </source>
</evidence>
<proteinExistence type="predicted"/>
<evidence type="ECO:0000256" key="1">
    <source>
        <dbReference type="ARBA" id="ARBA00022741"/>
    </source>
</evidence>
<feature type="domain" description="Asparagine synthetase" evidence="3">
    <location>
        <begin position="35"/>
        <end position="129"/>
    </location>
</feature>
<dbReference type="PANTHER" id="PTHR11772">
    <property type="entry name" value="ASPARAGINE SYNTHETASE"/>
    <property type="match status" value="1"/>
</dbReference>
<dbReference type="GO" id="GO:0006529">
    <property type="term" value="P:asparagine biosynthetic process"/>
    <property type="evidence" value="ECO:0007669"/>
    <property type="project" value="InterPro"/>
</dbReference>